<dbReference type="AlphaFoldDB" id="F2EKA9"/>
<proteinExistence type="evidence at transcript level"/>
<accession>F2EKA9</accession>
<reference evidence="1" key="1">
    <citation type="journal article" date="2011" name="Plant Physiol.">
        <title>Comprehensive sequence analysis of 24,783 barley full-length cDNAs derived from 12 clone libraries.</title>
        <authorList>
            <person name="Matsumoto T."/>
            <person name="Tanaka T."/>
            <person name="Sakai H."/>
            <person name="Amano N."/>
            <person name="Kanamori H."/>
            <person name="Kurita K."/>
            <person name="Kikuta A."/>
            <person name="Kamiya K."/>
            <person name="Yamamoto M."/>
            <person name="Ikawa H."/>
            <person name="Fujii N."/>
            <person name="Hori K."/>
            <person name="Itoh T."/>
            <person name="Sato K."/>
        </authorList>
    </citation>
    <scope>NUCLEOTIDE SEQUENCE</scope>
    <source>
        <tissue evidence="1">Seed</tissue>
    </source>
</reference>
<name>F2EKA9_HORVV</name>
<organism evidence="1">
    <name type="scientific">Hordeum vulgare subsp. vulgare</name>
    <name type="common">Domesticated barley</name>
    <dbReference type="NCBI Taxonomy" id="112509"/>
    <lineage>
        <taxon>Eukaryota</taxon>
        <taxon>Viridiplantae</taxon>
        <taxon>Streptophyta</taxon>
        <taxon>Embryophyta</taxon>
        <taxon>Tracheophyta</taxon>
        <taxon>Spermatophyta</taxon>
        <taxon>Magnoliopsida</taxon>
        <taxon>Liliopsida</taxon>
        <taxon>Poales</taxon>
        <taxon>Poaceae</taxon>
        <taxon>BOP clade</taxon>
        <taxon>Pooideae</taxon>
        <taxon>Triticodae</taxon>
        <taxon>Triticeae</taxon>
        <taxon>Hordeinae</taxon>
        <taxon>Hordeum</taxon>
    </lineage>
</organism>
<dbReference type="EMBL" id="AK376586">
    <property type="protein sequence ID" value="BAK07781.1"/>
    <property type="molecule type" value="mRNA"/>
</dbReference>
<protein>
    <submittedName>
        <fullName evidence="1">Predicted protein</fullName>
    </submittedName>
</protein>
<evidence type="ECO:0000313" key="1">
    <source>
        <dbReference type="EMBL" id="BAK07781.1"/>
    </source>
</evidence>
<sequence length="170" mass="17974">MLRLRSSILVHLLSSSPAASPASHLHRLISGAAPAIPPNPSGFTMEEYLVSTCGLTHAHAVKASAKLSHLKSPAKLDGSFTSPRERGAPNLSPPFLSVLDCQICSPASDQSLVRRWLWSRSGQGPLCPGEGERSSSLLSMRAGRWLVPGFFSGTSAGESHPDTAKSSCRC</sequence>